<keyword evidence="4" id="KW-0472">Membrane</keyword>
<dbReference type="PANTHER" id="PTHR12497:SF0">
    <property type="entry name" value="TAFAZZIN"/>
    <property type="match status" value="1"/>
</dbReference>
<dbReference type="GO" id="GO:0047184">
    <property type="term" value="F:1-acylglycerophosphocholine O-acyltransferase activity"/>
    <property type="evidence" value="ECO:0007669"/>
    <property type="project" value="TreeGrafter"/>
</dbReference>
<dbReference type="Pfam" id="PF01553">
    <property type="entry name" value="Acyltransferase"/>
    <property type="match status" value="1"/>
</dbReference>
<dbReference type="AlphaFoldDB" id="A0A7K0DP39"/>
<gene>
    <name evidence="8" type="ORF">NRB56_30990</name>
</gene>
<comment type="subcellular location">
    <subcellularLocation>
        <location evidence="1">Membrane</location>
        <topology evidence="1">Peripheral membrane protein</topology>
    </subcellularLocation>
</comment>
<name>A0A7K0DP39_9NOCA</name>
<comment type="catalytic activity">
    <reaction evidence="6">
        <text>1'-[1,2-diacyl-sn-glycero-3-phospho],3'-[1-acyl-sn-glycero-3-phospho]-glycerol + a 1,2-diacyl-sn-glycero-3-phosphocholine = a cardiolipin + a 1-acyl-sn-glycero-3-phosphocholine</text>
        <dbReference type="Rhea" id="RHEA:33731"/>
        <dbReference type="ChEBI" id="CHEBI:57643"/>
        <dbReference type="ChEBI" id="CHEBI:58168"/>
        <dbReference type="ChEBI" id="CHEBI:62237"/>
        <dbReference type="ChEBI" id="CHEBI:64743"/>
    </reaction>
    <physiologicalReaction direction="left-to-right" evidence="6">
        <dbReference type="Rhea" id="RHEA:33732"/>
    </physiologicalReaction>
    <physiologicalReaction direction="right-to-left" evidence="6">
        <dbReference type="Rhea" id="RHEA:33733"/>
    </physiologicalReaction>
</comment>
<evidence type="ECO:0000259" key="7">
    <source>
        <dbReference type="SMART" id="SM00563"/>
    </source>
</evidence>
<sequence length="280" mass="30469">MAISHIRALSELSSRGMRTTSSRDSVVRVHSESLGLRRRLIGTARVCMFALIGIVAKTGLALGTRSATVRGCSRFVATVSDPTRAAGVLVVPNHRSTLDDPLMWGVLPWSMLLRPRLMRWSLGAAELCFTNAVTSSMSSLAQVLATVRGDGIFQPAIDQAISVLDSRGVVNIFSEGRINQGTPTLRFKWGVARLVAESAQPPLLVPVYLGGFEDVVPLPRTRWMPFWRKDIRIIFGAPTDTAPLIAAAQRTSSSIEDFRSTLAALIRSEVETLRADQEAS</sequence>
<evidence type="ECO:0000256" key="4">
    <source>
        <dbReference type="ARBA" id="ARBA00023136"/>
    </source>
</evidence>
<dbReference type="SMART" id="SM00563">
    <property type="entry name" value="PlsC"/>
    <property type="match status" value="1"/>
</dbReference>
<evidence type="ECO:0000313" key="8">
    <source>
        <dbReference type="EMBL" id="MQY27516.1"/>
    </source>
</evidence>
<feature type="domain" description="Phospholipid/glycerol acyltransferase" evidence="7">
    <location>
        <begin position="88"/>
        <end position="212"/>
    </location>
</feature>
<dbReference type="InterPro" id="IPR000872">
    <property type="entry name" value="Tafazzin"/>
</dbReference>
<accession>A0A7K0DP39</accession>
<keyword evidence="2" id="KW-0808">Transferase</keyword>
<organism evidence="8 9">
    <name type="scientific">Nocardia aurantia</name>
    <dbReference type="NCBI Taxonomy" id="2585199"/>
    <lineage>
        <taxon>Bacteria</taxon>
        <taxon>Bacillati</taxon>
        <taxon>Actinomycetota</taxon>
        <taxon>Actinomycetes</taxon>
        <taxon>Mycobacteriales</taxon>
        <taxon>Nocardiaceae</taxon>
        <taxon>Nocardia</taxon>
    </lineage>
</organism>
<dbReference type="PANTHER" id="PTHR12497">
    <property type="entry name" value="TAZ PROTEIN TAFAZZIN"/>
    <property type="match status" value="1"/>
</dbReference>
<dbReference type="PRINTS" id="PR00979">
    <property type="entry name" value="TAFAZZIN"/>
</dbReference>
<evidence type="ECO:0000256" key="6">
    <source>
        <dbReference type="ARBA" id="ARBA00047906"/>
    </source>
</evidence>
<keyword evidence="9" id="KW-1185">Reference proteome</keyword>
<keyword evidence="5" id="KW-0012">Acyltransferase</keyword>
<dbReference type="GO" id="GO:0035965">
    <property type="term" value="P:cardiolipin acyl-chain remodeling"/>
    <property type="evidence" value="ECO:0007669"/>
    <property type="project" value="TreeGrafter"/>
</dbReference>
<dbReference type="GO" id="GO:0016020">
    <property type="term" value="C:membrane"/>
    <property type="evidence" value="ECO:0007669"/>
    <property type="project" value="UniProtKB-SubCell"/>
</dbReference>
<dbReference type="InterPro" id="IPR002123">
    <property type="entry name" value="Plipid/glycerol_acylTrfase"/>
</dbReference>
<evidence type="ECO:0000313" key="9">
    <source>
        <dbReference type="Proteomes" id="UP000431401"/>
    </source>
</evidence>
<keyword evidence="3" id="KW-0443">Lipid metabolism</keyword>
<reference evidence="8 9" key="1">
    <citation type="submission" date="2019-10" db="EMBL/GenBank/DDBJ databases">
        <title>Nocardia macrotermitis sp. nov. and Nocardia aurantia sp. nov., isolated from the gut of fungus growing-termite Macrotermes natalensis.</title>
        <authorList>
            <person name="Benndorf R."/>
            <person name="Schwitalla J."/>
            <person name="Martin K."/>
            <person name="De Beer W."/>
            <person name="Kaster A.-K."/>
            <person name="Vollmers J."/>
            <person name="Poulsen M."/>
            <person name="Beemelmanns C."/>
        </authorList>
    </citation>
    <scope>NUCLEOTIDE SEQUENCE [LARGE SCALE GENOMIC DNA]</scope>
    <source>
        <strain evidence="8 9">RB56</strain>
    </source>
</reference>
<protein>
    <recommendedName>
        <fullName evidence="7">Phospholipid/glycerol acyltransferase domain-containing protein</fullName>
    </recommendedName>
</protein>
<evidence type="ECO:0000256" key="1">
    <source>
        <dbReference type="ARBA" id="ARBA00004170"/>
    </source>
</evidence>
<dbReference type="EMBL" id="WEGI01000006">
    <property type="protein sequence ID" value="MQY27516.1"/>
    <property type="molecule type" value="Genomic_DNA"/>
</dbReference>
<dbReference type="Proteomes" id="UP000431401">
    <property type="component" value="Unassembled WGS sequence"/>
</dbReference>
<dbReference type="CDD" id="cd07989">
    <property type="entry name" value="LPLAT_AGPAT-like"/>
    <property type="match status" value="1"/>
</dbReference>
<proteinExistence type="predicted"/>
<evidence type="ECO:0000256" key="3">
    <source>
        <dbReference type="ARBA" id="ARBA00023098"/>
    </source>
</evidence>
<dbReference type="OrthoDB" id="9808424at2"/>
<evidence type="ECO:0000256" key="5">
    <source>
        <dbReference type="ARBA" id="ARBA00023315"/>
    </source>
</evidence>
<dbReference type="SUPFAM" id="SSF69593">
    <property type="entry name" value="Glycerol-3-phosphate (1)-acyltransferase"/>
    <property type="match status" value="1"/>
</dbReference>
<evidence type="ECO:0000256" key="2">
    <source>
        <dbReference type="ARBA" id="ARBA00022679"/>
    </source>
</evidence>
<comment type="caution">
    <text evidence="8">The sequence shown here is derived from an EMBL/GenBank/DDBJ whole genome shotgun (WGS) entry which is preliminary data.</text>
</comment>